<dbReference type="GO" id="GO:0050163">
    <property type="term" value="F:oxaloacetate tautomerase activity"/>
    <property type="evidence" value="ECO:0007669"/>
    <property type="project" value="UniProtKB-EC"/>
</dbReference>
<dbReference type="EMBL" id="GIIL01006164">
    <property type="protein sequence ID" value="NOV49890.1"/>
    <property type="molecule type" value="Transcribed_RNA"/>
</dbReference>
<dbReference type="InterPro" id="IPR036663">
    <property type="entry name" value="Fumarylacetoacetase_C_sf"/>
</dbReference>
<dbReference type="GO" id="GO:0018773">
    <property type="term" value="F:acetylpyruvate hydrolase activity"/>
    <property type="evidence" value="ECO:0007669"/>
    <property type="project" value="TreeGrafter"/>
</dbReference>
<dbReference type="GO" id="GO:0005739">
    <property type="term" value="C:mitochondrion"/>
    <property type="evidence" value="ECO:0007669"/>
    <property type="project" value="TreeGrafter"/>
</dbReference>
<evidence type="ECO:0000256" key="1">
    <source>
        <dbReference type="ARBA" id="ARBA00010211"/>
    </source>
</evidence>
<name>A0A6M2DW80_XENCH</name>
<proteinExistence type="inferred from homology"/>
<dbReference type="Pfam" id="PF01557">
    <property type="entry name" value="FAA_hydrolase"/>
    <property type="match status" value="1"/>
</dbReference>
<dbReference type="PANTHER" id="PTHR11820:SF7">
    <property type="entry name" value="ACYLPYRUVASE FAHD1, MITOCHONDRIAL"/>
    <property type="match status" value="1"/>
</dbReference>
<dbReference type="Gene3D" id="3.90.850.10">
    <property type="entry name" value="Fumarylacetoacetase-like, C-terminal domain"/>
    <property type="match status" value="1"/>
</dbReference>
<evidence type="ECO:0000256" key="5">
    <source>
        <dbReference type="ARBA" id="ARBA00044973"/>
    </source>
</evidence>
<evidence type="ECO:0000313" key="7">
    <source>
        <dbReference type="EMBL" id="NOV49890.1"/>
    </source>
</evidence>
<protein>
    <recommendedName>
        <fullName evidence="5">oxaloacetate tautomerase</fullName>
        <ecNumber evidence="5">5.3.2.2</ecNumber>
    </recommendedName>
    <alternativeName>
        <fullName evidence="3">Fumarylacetoacetate hydrolase domain-containing protein 1</fullName>
    </alternativeName>
</protein>
<reference evidence="7" key="1">
    <citation type="submission" date="2020-03" db="EMBL/GenBank/DDBJ databases">
        <title>Transcriptomic Profiling of the Digestive Tract of the Rat Flea, Xenopsylla cheopis, Following Blood Feeding and Infection with Yersinia pestis.</title>
        <authorList>
            <person name="Bland D.M."/>
            <person name="Martens C.A."/>
            <person name="Virtaneva K."/>
            <person name="Kanakabandi K."/>
            <person name="Long D."/>
            <person name="Rosenke R."/>
            <person name="Saturday G.A."/>
            <person name="Hoyt F.H."/>
            <person name="Bruno D.P."/>
            <person name="Ribeiro J.M.C."/>
            <person name="Hinnebusch J."/>
        </authorList>
    </citation>
    <scope>NUCLEOTIDE SEQUENCE</scope>
</reference>
<accession>A0A6M2DW80</accession>
<organism evidence="7">
    <name type="scientific">Xenopsylla cheopis</name>
    <name type="common">Oriental rat flea</name>
    <name type="synonym">Pulex cheopis</name>
    <dbReference type="NCBI Taxonomy" id="163159"/>
    <lineage>
        <taxon>Eukaryota</taxon>
        <taxon>Metazoa</taxon>
        <taxon>Ecdysozoa</taxon>
        <taxon>Arthropoda</taxon>
        <taxon>Hexapoda</taxon>
        <taxon>Insecta</taxon>
        <taxon>Pterygota</taxon>
        <taxon>Neoptera</taxon>
        <taxon>Endopterygota</taxon>
        <taxon>Siphonaptera</taxon>
        <taxon>Pulicidae</taxon>
        <taxon>Xenopsyllinae</taxon>
        <taxon>Xenopsylla</taxon>
    </lineage>
</organism>
<evidence type="ECO:0000256" key="4">
    <source>
        <dbReference type="ARBA" id="ARBA00044911"/>
    </source>
</evidence>
<dbReference type="PANTHER" id="PTHR11820">
    <property type="entry name" value="ACYLPYRUVASE"/>
    <property type="match status" value="1"/>
</dbReference>
<evidence type="ECO:0000259" key="6">
    <source>
        <dbReference type="Pfam" id="PF01557"/>
    </source>
</evidence>
<keyword evidence="2" id="KW-0479">Metal-binding</keyword>
<comment type="catalytic activity">
    <reaction evidence="4">
        <text>oxaloacetate = enol-oxaloacetate</text>
        <dbReference type="Rhea" id="RHEA:16021"/>
        <dbReference type="ChEBI" id="CHEBI:16452"/>
        <dbReference type="ChEBI" id="CHEBI:17479"/>
        <dbReference type="EC" id="5.3.2.2"/>
    </reaction>
    <physiologicalReaction direction="right-to-left" evidence="4">
        <dbReference type="Rhea" id="RHEA:16023"/>
    </physiologicalReaction>
</comment>
<evidence type="ECO:0000256" key="3">
    <source>
        <dbReference type="ARBA" id="ARBA00042340"/>
    </source>
</evidence>
<dbReference type="GO" id="GO:0046872">
    <property type="term" value="F:metal ion binding"/>
    <property type="evidence" value="ECO:0007669"/>
    <property type="project" value="UniProtKB-KW"/>
</dbReference>
<evidence type="ECO:0000256" key="2">
    <source>
        <dbReference type="ARBA" id="ARBA00022723"/>
    </source>
</evidence>
<dbReference type="SUPFAM" id="SSF56529">
    <property type="entry name" value="FAH"/>
    <property type="match status" value="1"/>
</dbReference>
<feature type="domain" description="Fumarylacetoacetase-like C-terminal" evidence="6">
    <location>
        <begin position="16"/>
        <end position="212"/>
    </location>
</feature>
<dbReference type="AlphaFoldDB" id="A0A6M2DW80"/>
<comment type="similarity">
    <text evidence="1">Belongs to the FAH family.</text>
</comment>
<dbReference type="InterPro" id="IPR011234">
    <property type="entry name" value="Fumarylacetoacetase-like_C"/>
</dbReference>
<sequence length="217" mass="24070">MASAQQLQNFVKHGKTIYGAGLNYKSALPVGKPRPSVPVIFIKPTSCYIVEGQEIELNPHFRDVKHEIELGVIIGRRCRNVSEKEAMDFVGGYCLGLDMTASCYLSEAMKTGMPWSISKSFDTSNPVSRFISTQELPNPHDVRLWCKVNGLTRQDSTTSDLLFTIPELISYCSKFMTLEPCDLIMTGTPQGVGSVQRGDIIEGGLGDFLTMTFYVKK</sequence>
<dbReference type="EC" id="5.3.2.2" evidence="5"/>